<keyword evidence="7" id="KW-1015">Disulfide bond</keyword>
<dbReference type="Pfam" id="PF04706">
    <property type="entry name" value="Dickkopf_N"/>
    <property type="match status" value="1"/>
</dbReference>
<dbReference type="Proteomes" id="UP000001593">
    <property type="component" value="Unassembled WGS sequence"/>
</dbReference>
<keyword evidence="6" id="KW-0732">Signal</keyword>
<feature type="domain" description="Dickkopf N-terminal cysteine-rich" evidence="8">
    <location>
        <begin position="1"/>
        <end position="47"/>
    </location>
</feature>
<gene>
    <name evidence="9" type="ORF">NEMVEDRAFT_v1g101645</name>
</gene>
<evidence type="ECO:0000256" key="3">
    <source>
        <dbReference type="ARBA" id="ARBA00022473"/>
    </source>
</evidence>
<evidence type="ECO:0000256" key="6">
    <source>
        <dbReference type="ARBA" id="ARBA00022729"/>
    </source>
</evidence>
<reference evidence="9 10" key="1">
    <citation type="journal article" date="2007" name="Science">
        <title>Sea anemone genome reveals ancestral eumetazoan gene repertoire and genomic organization.</title>
        <authorList>
            <person name="Putnam N.H."/>
            <person name="Srivastava M."/>
            <person name="Hellsten U."/>
            <person name="Dirks B."/>
            <person name="Chapman J."/>
            <person name="Salamov A."/>
            <person name="Terry A."/>
            <person name="Shapiro H."/>
            <person name="Lindquist E."/>
            <person name="Kapitonov V.V."/>
            <person name="Jurka J."/>
            <person name="Genikhovich G."/>
            <person name="Grigoriev I.V."/>
            <person name="Lucas S.M."/>
            <person name="Steele R.E."/>
            <person name="Finnerty J.R."/>
            <person name="Technau U."/>
            <person name="Martindale M.Q."/>
            <person name="Rokhsar D.S."/>
        </authorList>
    </citation>
    <scope>NUCLEOTIDE SEQUENCE [LARGE SCALE GENOMIC DNA]</scope>
    <source>
        <strain evidence="10">CH2 X CH6</strain>
    </source>
</reference>
<evidence type="ECO:0000256" key="5">
    <source>
        <dbReference type="ARBA" id="ARBA00022687"/>
    </source>
</evidence>
<keyword evidence="5" id="KW-0879">Wnt signaling pathway</keyword>
<keyword evidence="10" id="KW-1185">Reference proteome</keyword>
<dbReference type="EMBL" id="DS469567">
    <property type="protein sequence ID" value="EDO42240.1"/>
    <property type="molecule type" value="Genomic_DNA"/>
</dbReference>
<evidence type="ECO:0000256" key="4">
    <source>
        <dbReference type="ARBA" id="ARBA00022525"/>
    </source>
</evidence>
<name>A7S287_NEMVE</name>
<dbReference type="Gene3D" id="2.10.80.10">
    <property type="entry name" value="Lipase, subunit A"/>
    <property type="match status" value="1"/>
</dbReference>
<dbReference type="GO" id="GO:0090090">
    <property type="term" value="P:negative regulation of canonical Wnt signaling pathway"/>
    <property type="evidence" value="ECO:0000318"/>
    <property type="project" value="GO_Central"/>
</dbReference>
<keyword evidence="3" id="KW-0217">Developmental protein</keyword>
<dbReference type="OrthoDB" id="4321958at2759"/>
<dbReference type="GO" id="GO:0016055">
    <property type="term" value="P:Wnt signaling pathway"/>
    <property type="evidence" value="ECO:0007669"/>
    <property type="project" value="UniProtKB-KW"/>
</dbReference>
<evidence type="ECO:0000256" key="7">
    <source>
        <dbReference type="ARBA" id="ARBA00023157"/>
    </source>
</evidence>
<feature type="non-terminal residue" evidence="9">
    <location>
        <position position="1"/>
    </location>
</feature>
<organism evidence="9 10">
    <name type="scientific">Nematostella vectensis</name>
    <name type="common">Starlet sea anemone</name>
    <dbReference type="NCBI Taxonomy" id="45351"/>
    <lineage>
        <taxon>Eukaryota</taxon>
        <taxon>Metazoa</taxon>
        <taxon>Cnidaria</taxon>
        <taxon>Anthozoa</taxon>
        <taxon>Hexacorallia</taxon>
        <taxon>Actiniaria</taxon>
        <taxon>Edwardsiidae</taxon>
        <taxon>Nematostella</taxon>
    </lineage>
</organism>
<dbReference type="KEGG" id="nve:5514100"/>
<dbReference type="PANTHER" id="PTHR12113">
    <property type="entry name" value="DICKKOPF3-LIKE 3"/>
    <property type="match status" value="1"/>
</dbReference>
<dbReference type="GO" id="GO:0005615">
    <property type="term" value="C:extracellular space"/>
    <property type="evidence" value="ECO:0000318"/>
    <property type="project" value="GO_Central"/>
</dbReference>
<evidence type="ECO:0000313" key="9">
    <source>
        <dbReference type="EMBL" id="EDO42240.1"/>
    </source>
</evidence>
<evidence type="ECO:0000259" key="8">
    <source>
        <dbReference type="Pfam" id="PF04706"/>
    </source>
</evidence>
<feature type="non-terminal residue" evidence="9">
    <location>
        <position position="114"/>
    </location>
</feature>
<dbReference type="AlphaFoldDB" id="A7S287"/>
<dbReference type="PhylomeDB" id="A7S287"/>
<dbReference type="eggNOG" id="ENOG502RZFU">
    <property type="taxonomic scope" value="Eukaryota"/>
</dbReference>
<dbReference type="OMA" id="THGEWIC"/>
<dbReference type="GO" id="GO:0048019">
    <property type="term" value="F:receptor antagonist activity"/>
    <property type="evidence" value="ECO:0000318"/>
    <property type="project" value="GO_Central"/>
</dbReference>
<comment type="similarity">
    <text evidence="2">Belongs to the dickkopf family.</text>
</comment>
<accession>A7S287</accession>
<proteinExistence type="inferred from homology"/>
<comment type="subcellular location">
    <subcellularLocation>
        <location evidence="1">Secreted</location>
    </subcellularLocation>
</comment>
<evidence type="ECO:0000256" key="2">
    <source>
        <dbReference type="ARBA" id="ARBA00010842"/>
    </source>
</evidence>
<keyword evidence="4" id="KW-0964">Secreted</keyword>
<dbReference type="InterPro" id="IPR039863">
    <property type="entry name" value="DKK1-4"/>
</dbReference>
<dbReference type="HOGENOM" id="CLU_149045_0_0_1"/>
<evidence type="ECO:0000313" key="10">
    <source>
        <dbReference type="Proteomes" id="UP000001593"/>
    </source>
</evidence>
<evidence type="ECO:0000256" key="1">
    <source>
        <dbReference type="ARBA" id="ARBA00004613"/>
    </source>
</evidence>
<sequence length="114" mass="12466">CRKDKHCGQGKYCHRHYGTCHDVKPLGEHCRRDHVCAAGMECVFGKCRKTITSGTEGARCSKDKECSAGLCCAPTHGEWICKKMLRENEICTVPAGGLAYSVNHNCPCGEGFVC</sequence>
<dbReference type="GO" id="GO:0039706">
    <property type="term" value="F:co-receptor binding"/>
    <property type="evidence" value="ECO:0000318"/>
    <property type="project" value="GO_Central"/>
</dbReference>
<dbReference type="InterPro" id="IPR006796">
    <property type="entry name" value="Dickkopf_N"/>
</dbReference>
<protein>
    <recommendedName>
        <fullName evidence="8">Dickkopf N-terminal cysteine-rich domain-containing protein</fullName>
    </recommendedName>
</protein>
<dbReference type="PANTHER" id="PTHR12113:SF31">
    <property type="entry name" value="DICKKOPF N-TERMINAL CYSTEINE-RICH DOMAIN-CONTAINING PROTEIN"/>
    <property type="match status" value="1"/>
</dbReference>
<dbReference type="InParanoid" id="A7S287"/>